<dbReference type="AlphaFoldDB" id="A0A371DKH2"/>
<protein>
    <submittedName>
        <fullName evidence="2">Uncharacterized protein</fullName>
    </submittedName>
</protein>
<feature type="compositionally biased region" description="Polar residues" evidence="1">
    <location>
        <begin position="1"/>
        <end position="10"/>
    </location>
</feature>
<gene>
    <name evidence="2" type="ORF">OH76DRAFT_1399621</name>
</gene>
<organism evidence="2 3">
    <name type="scientific">Lentinus brumalis</name>
    <dbReference type="NCBI Taxonomy" id="2498619"/>
    <lineage>
        <taxon>Eukaryota</taxon>
        <taxon>Fungi</taxon>
        <taxon>Dikarya</taxon>
        <taxon>Basidiomycota</taxon>
        <taxon>Agaricomycotina</taxon>
        <taxon>Agaricomycetes</taxon>
        <taxon>Polyporales</taxon>
        <taxon>Polyporaceae</taxon>
        <taxon>Lentinus</taxon>
    </lineage>
</organism>
<keyword evidence="3" id="KW-1185">Reference proteome</keyword>
<evidence type="ECO:0000313" key="2">
    <source>
        <dbReference type="EMBL" id="RDX53033.1"/>
    </source>
</evidence>
<name>A0A371DKH2_9APHY</name>
<accession>A0A371DKH2</accession>
<reference evidence="2 3" key="1">
    <citation type="journal article" date="2018" name="Biotechnol. Biofuels">
        <title>Integrative visual omics of the white-rot fungus Polyporus brumalis exposes the biotechnological potential of its oxidative enzymes for delignifying raw plant biomass.</title>
        <authorList>
            <person name="Miyauchi S."/>
            <person name="Rancon A."/>
            <person name="Drula E."/>
            <person name="Hage H."/>
            <person name="Chaduli D."/>
            <person name="Favel A."/>
            <person name="Grisel S."/>
            <person name="Henrissat B."/>
            <person name="Herpoel-Gimbert I."/>
            <person name="Ruiz-Duenas F.J."/>
            <person name="Chevret D."/>
            <person name="Hainaut M."/>
            <person name="Lin J."/>
            <person name="Wang M."/>
            <person name="Pangilinan J."/>
            <person name="Lipzen A."/>
            <person name="Lesage-Meessen L."/>
            <person name="Navarro D."/>
            <person name="Riley R."/>
            <person name="Grigoriev I.V."/>
            <person name="Zhou S."/>
            <person name="Raouche S."/>
            <person name="Rosso M.N."/>
        </authorList>
    </citation>
    <scope>NUCLEOTIDE SEQUENCE [LARGE SCALE GENOMIC DNA]</scope>
    <source>
        <strain evidence="2 3">BRFM 1820</strain>
    </source>
</reference>
<proteinExistence type="predicted"/>
<evidence type="ECO:0000256" key="1">
    <source>
        <dbReference type="SAM" id="MobiDB-lite"/>
    </source>
</evidence>
<dbReference type="OrthoDB" id="10480533at2759"/>
<sequence length="148" mass="16005">MAKAGSSPSGTARLPSYRSTQNRLHPYSMASRRRAEDYLMTTVDRRGALSGGLEPIIEEPEAVSLTGPLVPFGELPDCGSSACAEGHPKVDGDLARQSESAPCGPMQAVSGHRKFVVAFVNMMFALRHKYRELLAGADLPRDMEVETK</sequence>
<dbReference type="EMBL" id="KZ857388">
    <property type="protein sequence ID" value="RDX53033.1"/>
    <property type="molecule type" value="Genomic_DNA"/>
</dbReference>
<dbReference type="Proteomes" id="UP000256964">
    <property type="component" value="Unassembled WGS sequence"/>
</dbReference>
<feature type="region of interest" description="Disordered" evidence="1">
    <location>
        <begin position="1"/>
        <end position="30"/>
    </location>
</feature>
<evidence type="ECO:0000313" key="3">
    <source>
        <dbReference type="Proteomes" id="UP000256964"/>
    </source>
</evidence>